<evidence type="ECO:0000313" key="11">
    <source>
        <dbReference type="Proteomes" id="UP000694941"/>
    </source>
</evidence>
<evidence type="ECO:0000313" key="12">
    <source>
        <dbReference type="RefSeq" id="XP_013781672.1"/>
    </source>
</evidence>
<gene>
    <name evidence="12" type="primary">LOC106465966</name>
</gene>
<dbReference type="InterPro" id="IPR033335">
    <property type="entry name" value="JUPITER"/>
</dbReference>
<name>A0ABM1BGR6_LIMPO</name>
<feature type="region of interest" description="Disordered" evidence="10">
    <location>
        <begin position="95"/>
        <end position="174"/>
    </location>
</feature>
<evidence type="ECO:0000256" key="2">
    <source>
        <dbReference type="ARBA" id="ARBA00004123"/>
    </source>
</evidence>
<proteinExistence type="inferred from homology"/>
<evidence type="ECO:0000256" key="6">
    <source>
        <dbReference type="ARBA" id="ARBA00022490"/>
    </source>
</evidence>
<evidence type="ECO:0000256" key="5">
    <source>
        <dbReference type="ARBA" id="ARBA00021471"/>
    </source>
</evidence>
<organism evidence="11 12">
    <name type="scientific">Limulus polyphemus</name>
    <name type="common">Atlantic horseshoe crab</name>
    <dbReference type="NCBI Taxonomy" id="6850"/>
    <lineage>
        <taxon>Eukaryota</taxon>
        <taxon>Metazoa</taxon>
        <taxon>Ecdysozoa</taxon>
        <taxon>Arthropoda</taxon>
        <taxon>Chelicerata</taxon>
        <taxon>Merostomata</taxon>
        <taxon>Xiphosura</taxon>
        <taxon>Limulidae</taxon>
        <taxon>Limulus</taxon>
    </lineage>
</organism>
<dbReference type="RefSeq" id="XP_013781672.1">
    <property type="nucleotide sequence ID" value="XM_013926218.2"/>
</dbReference>
<evidence type="ECO:0000256" key="10">
    <source>
        <dbReference type="SAM" id="MobiDB-lite"/>
    </source>
</evidence>
<dbReference type="GeneID" id="106465966"/>
<reference evidence="12" key="1">
    <citation type="submission" date="2025-08" db="UniProtKB">
        <authorList>
            <consortium name="RefSeq"/>
        </authorList>
    </citation>
    <scope>IDENTIFICATION</scope>
    <source>
        <tissue evidence="12">Muscle</tissue>
    </source>
</reference>
<accession>A0ABM1BGR6</accession>
<keyword evidence="7" id="KW-0597">Phosphoprotein</keyword>
<feature type="compositionally biased region" description="Polar residues" evidence="10">
    <location>
        <begin position="130"/>
        <end position="147"/>
    </location>
</feature>
<evidence type="ECO:0000256" key="4">
    <source>
        <dbReference type="ARBA" id="ARBA00005344"/>
    </source>
</evidence>
<sequence length="174" mass="18345">MTSTNFSVGFGNEDKSSSKVTKPPGGQSSDIFGTGNDNEDHKPRRVKNYMHSSIFEAGDASTNVYTTQGGASEGSMFGSDVTDTTPRKVVDRMKSNVFDGPGQISKPSSAKKYGPVRRNPITGEVYDDTANVNGHANRTVESPNPVTGSGDPGCPVQPCVRVRNPPGGKSSGIF</sequence>
<dbReference type="PANTHER" id="PTHR34930:SF2">
    <property type="entry name" value="MICROTUBULE-ASSOCIATED PROTEIN JUPITER"/>
    <property type="match status" value="1"/>
</dbReference>
<dbReference type="Proteomes" id="UP000694941">
    <property type="component" value="Unplaced"/>
</dbReference>
<dbReference type="Pfam" id="PF17054">
    <property type="entry name" value="JUPITER"/>
    <property type="match status" value="1"/>
</dbReference>
<evidence type="ECO:0000256" key="9">
    <source>
        <dbReference type="ARBA" id="ARBA00023242"/>
    </source>
</evidence>
<comment type="function">
    <text evidence="1">Binds to all microtubule populations.</text>
</comment>
<evidence type="ECO:0000256" key="1">
    <source>
        <dbReference type="ARBA" id="ARBA00003805"/>
    </source>
</evidence>
<evidence type="ECO:0000256" key="7">
    <source>
        <dbReference type="ARBA" id="ARBA00022553"/>
    </source>
</evidence>
<keyword evidence="11" id="KW-1185">Reference proteome</keyword>
<keyword evidence="6" id="KW-0963">Cytoplasm</keyword>
<protein>
    <recommendedName>
        <fullName evidence="5">Microtubule-associated protein Jupiter</fullName>
    </recommendedName>
</protein>
<feature type="region of interest" description="Disordered" evidence="10">
    <location>
        <begin position="1"/>
        <end position="48"/>
    </location>
</feature>
<evidence type="ECO:0000256" key="3">
    <source>
        <dbReference type="ARBA" id="ARBA00004186"/>
    </source>
</evidence>
<keyword evidence="8" id="KW-0493">Microtubule</keyword>
<comment type="subcellular location">
    <subcellularLocation>
        <location evidence="3">Cytoplasm</location>
        <location evidence="3">Cytoskeleton</location>
        <location evidence="3">Spindle</location>
    </subcellularLocation>
    <subcellularLocation>
        <location evidence="2">Nucleus</location>
    </subcellularLocation>
</comment>
<evidence type="ECO:0000256" key="8">
    <source>
        <dbReference type="ARBA" id="ARBA00022701"/>
    </source>
</evidence>
<comment type="similarity">
    <text evidence="4">Belongs to the MAP Jupiter family.</text>
</comment>
<keyword evidence="9" id="KW-0539">Nucleus</keyword>
<dbReference type="PANTHER" id="PTHR34930">
    <property type="entry name" value="GEO05313P1"/>
    <property type="match status" value="1"/>
</dbReference>